<dbReference type="InterPro" id="IPR001305">
    <property type="entry name" value="HSP_DnaJ_Cys-rich_dom"/>
</dbReference>
<protein>
    <recommendedName>
        <fullName evidence="3">CR-type domain-containing protein</fullName>
    </recommendedName>
</protein>
<sequence length="303" mass="33372">MSDIFGDIFGGAANRNRNFNPPRRGRDIQIRIHVSFMEAVNGCKKRISFSRENSCGVCNGTGEKTDSGNTVCSDCHGRGTKSTVRGPMMMQTLCNSCGGTGRRIQNCGTCFGTGKMNEFKNLNVVVPKGVDNGTKVKISKEGNSGSFGGSRGDIQLLIDVEPHPEFERQGSDVHLNIDLDFADAILGTKKRIPTLNGEVILTVKPGTQPGEVNRMAGKGIKVLNRPSYGDQFVHFNVSLPKKLNAEQKKLMNEFQKSRGKFETGEKDNLKNENIEKANISNNKILKRKKKRSGNFFSRILGRE</sequence>
<evidence type="ECO:0000313" key="4">
    <source>
        <dbReference type="EMBL" id="MES1919897.1"/>
    </source>
</evidence>
<gene>
    <name evidence="4" type="ORF">MHBO_001647</name>
</gene>
<evidence type="ECO:0000256" key="2">
    <source>
        <dbReference type="PROSITE-ProRule" id="PRU00546"/>
    </source>
</evidence>
<dbReference type="Gene3D" id="2.60.260.20">
    <property type="entry name" value="Urease metallochaperone UreE, N-terminal domain"/>
    <property type="match status" value="2"/>
</dbReference>
<dbReference type="InterPro" id="IPR036410">
    <property type="entry name" value="HSP_DnaJ_Cys-rich_dom_sf"/>
</dbReference>
<dbReference type="PANTHER" id="PTHR43096:SF52">
    <property type="entry name" value="DNAJ HOMOLOG 1, MITOCHONDRIAL-RELATED"/>
    <property type="match status" value="1"/>
</dbReference>
<evidence type="ECO:0000256" key="1">
    <source>
        <dbReference type="ARBA" id="ARBA00023186"/>
    </source>
</evidence>
<dbReference type="PANTHER" id="PTHR43096">
    <property type="entry name" value="DNAJ HOMOLOG 1, MITOCHONDRIAL-RELATED"/>
    <property type="match status" value="1"/>
</dbReference>
<dbReference type="CDD" id="cd10747">
    <property type="entry name" value="DnaJ_C"/>
    <property type="match status" value="1"/>
</dbReference>
<accession>A0ABV2AKU3</accession>
<keyword evidence="1" id="KW-0143">Chaperone</keyword>
<feature type="zinc finger region" description="CR-type" evidence="2">
    <location>
        <begin position="42"/>
        <end position="119"/>
    </location>
</feature>
<dbReference type="Pfam" id="PF00684">
    <property type="entry name" value="DnaJ_CXXCXGXG"/>
    <property type="match status" value="1"/>
</dbReference>
<keyword evidence="2" id="KW-0479">Metal-binding</keyword>
<feature type="domain" description="CR-type" evidence="3">
    <location>
        <begin position="42"/>
        <end position="119"/>
    </location>
</feature>
<dbReference type="SUPFAM" id="SSF57938">
    <property type="entry name" value="DnaJ/Hsp40 cysteine-rich domain"/>
    <property type="match status" value="1"/>
</dbReference>
<keyword evidence="5" id="KW-1185">Reference proteome</keyword>
<evidence type="ECO:0000259" key="3">
    <source>
        <dbReference type="PROSITE" id="PS51188"/>
    </source>
</evidence>
<reference evidence="4 5" key="1">
    <citation type="journal article" date="2024" name="BMC Biol.">
        <title>Comparative genomics of Ascetosporea gives new insight into the evolutionary basis for animal parasitism in Rhizaria.</title>
        <authorList>
            <person name="Hiltunen Thoren M."/>
            <person name="Onut-Brannstrom I."/>
            <person name="Alfjorden A."/>
            <person name="Peckova H."/>
            <person name="Swords F."/>
            <person name="Hooper C."/>
            <person name="Holzer A.S."/>
            <person name="Bass D."/>
            <person name="Burki F."/>
        </authorList>
    </citation>
    <scope>NUCLEOTIDE SEQUENCE [LARGE SCALE GENOMIC DNA]</scope>
    <source>
        <strain evidence="4">20-A016</strain>
    </source>
</reference>
<proteinExistence type="predicted"/>
<dbReference type="Proteomes" id="UP001439008">
    <property type="component" value="Unassembled WGS sequence"/>
</dbReference>
<keyword evidence="2" id="KW-0863">Zinc-finger</keyword>
<dbReference type="EMBL" id="JBDODL010000437">
    <property type="protein sequence ID" value="MES1919897.1"/>
    <property type="molecule type" value="Genomic_DNA"/>
</dbReference>
<dbReference type="InterPro" id="IPR008971">
    <property type="entry name" value="HSP40/DnaJ_pept-bd"/>
</dbReference>
<dbReference type="Pfam" id="PF01556">
    <property type="entry name" value="DnaJ_C"/>
    <property type="match status" value="1"/>
</dbReference>
<dbReference type="Gene3D" id="2.10.230.10">
    <property type="entry name" value="Heat shock protein DnaJ, cysteine-rich domain"/>
    <property type="match status" value="1"/>
</dbReference>
<organism evidence="4 5">
    <name type="scientific">Bonamia ostreae</name>
    <dbReference type="NCBI Taxonomy" id="126728"/>
    <lineage>
        <taxon>Eukaryota</taxon>
        <taxon>Sar</taxon>
        <taxon>Rhizaria</taxon>
        <taxon>Endomyxa</taxon>
        <taxon>Ascetosporea</taxon>
        <taxon>Haplosporida</taxon>
        <taxon>Bonamia</taxon>
    </lineage>
</organism>
<dbReference type="SUPFAM" id="SSF49493">
    <property type="entry name" value="HSP40/DnaJ peptide-binding domain"/>
    <property type="match status" value="2"/>
</dbReference>
<evidence type="ECO:0000313" key="5">
    <source>
        <dbReference type="Proteomes" id="UP001439008"/>
    </source>
</evidence>
<dbReference type="InterPro" id="IPR002939">
    <property type="entry name" value="DnaJ_C"/>
</dbReference>
<comment type="caution">
    <text evidence="4">The sequence shown here is derived from an EMBL/GenBank/DDBJ whole genome shotgun (WGS) entry which is preliminary data.</text>
</comment>
<name>A0ABV2AKU3_9EUKA</name>
<keyword evidence="2" id="KW-0862">Zinc</keyword>
<dbReference type="PROSITE" id="PS51188">
    <property type="entry name" value="ZF_CR"/>
    <property type="match status" value="1"/>
</dbReference>